<evidence type="ECO:0000313" key="1">
    <source>
        <dbReference type="EMBL" id="KAJ7393071.1"/>
    </source>
</evidence>
<accession>A0A9X0DB03</accession>
<dbReference type="Proteomes" id="UP001163046">
    <property type="component" value="Unassembled WGS sequence"/>
</dbReference>
<organism evidence="1 2">
    <name type="scientific">Desmophyllum pertusum</name>
    <dbReference type="NCBI Taxonomy" id="174260"/>
    <lineage>
        <taxon>Eukaryota</taxon>
        <taxon>Metazoa</taxon>
        <taxon>Cnidaria</taxon>
        <taxon>Anthozoa</taxon>
        <taxon>Hexacorallia</taxon>
        <taxon>Scleractinia</taxon>
        <taxon>Caryophylliina</taxon>
        <taxon>Caryophylliidae</taxon>
        <taxon>Desmophyllum</taxon>
    </lineage>
</organism>
<dbReference type="OrthoDB" id="5956945at2759"/>
<reference evidence="1" key="1">
    <citation type="submission" date="2023-01" db="EMBL/GenBank/DDBJ databases">
        <title>Genome assembly of the deep-sea coral Lophelia pertusa.</title>
        <authorList>
            <person name="Herrera S."/>
            <person name="Cordes E."/>
        </authorList>
    </citation>
    <scope>NUCLEOTIDE SEQUENCE</scope>
    <source>
        <strain evidence="1">USNM1676648</strain>
        <tissue evidence="1">Polyp</tissue>
    </source>
</reference>
<evidence type="ECO:0000313" key="2">
    <source>
        <dbReference type="Proteomes" id="UP001163046"/>
    </source>
</evidence>
<sequence length="340" mass="38775">MQVASVKLVHSTSFIAVTMDLMIPAVDQKVLFCPVASLFSLSTSAHDDEESKLLAGCFNFNSEVAPGWIGYKPDKITVITANDMFSPTGKNCDIVHPKKQMIRVRKQDDISALEALLEKPVLMCVTRRQHCGTSVDLSPPDTENCRKFRVSGFDIDFAIIFPPALLKQALKETLELVHLYVTKKQRFCLKIDLKKVLKELIPHELQDADSLEYVSWHNTAFWLTNYSKPHHSLVNVNNLLFWTALFPFAFFAALPYRAGRRLLCKDERLLLRNPMKFTVGDADDQVVVCLWSNDAPPPGEYNKFIDRFSMSTARLSWLTPFLRTSDMIAFNFQEEDEDVF</sequence>
<dbReference type="EMBL" id="MU825399">
    <property type="protein sequence ID" value="KAJ7393071.1"/>
    <property type="molecule type" value="Genomic_DNA"/>
</dbReference>
<dbReference type="AlphaFoldDB" id="A0A9X0DB03"/>
<comment type="caution">
    <text evidence="1">The sequence shown here is derived from an EMBL/GenBank/DDBJ whole genome shotgun (WGS) entry which is preliminary data.</text>
</comment>
<name>A0A9X0DB03_9CNID</name>
<protein>
    <submittedName>
        <fullName evidence="1">Uncharacterized protein</fullName>
    </submittedName>
</protein>
<proteinExistence type="predicted"/>
<gene>
    <name evidence="1" type="ORF">OS493_008369</name>
</gene>
<keyword evidence="2" id="KW-1185">Reference proteome</keyword>